<dbReference type="RefSeq" id="WP_286287243.1">
    <property type="nucleotide sequence ID" value="NZ_JASXSZ010000001.1"/>
</dbReference>
<gene>
    <name evidence="1" type="ORF">QSV35_04855</name>
</gene>
<dbReference type="EMBL" id="JASXSZ010000001">
    <property type="protein sequence ID" value="MDL9978651.1"/>
    <property type="molecule type" value="Genomic_DNA"/>
</dbReference>
<name>A0ABT7MW27_9MICO</name>
<dbReference type="InterPro" id="IPR043722">
    <property type="entry name" value="DUF5663"/>
</dbReference>
<keyword evidence="2" id="KW-1185">Reference proteome</keyword>
<dbReference type="Pfam" id="PF18908">
    <property type="entry name" value="DUF5663"/>
    <property type="match status" value="1"/>
</dbReference>
<evidence type="ECO:0000313" key="1">
    <source>
        <dbReference type="EMBL" id="MDL9978651.1"/>
    </source>
</evidence>
<evidence type="ECO:0000313" key="2">
    <source>
        <dbReference type="Proteomes" id="UP001235064"/>
    </source>
</evidence>
<sequence length="129" mass="14475">MSNERSLNRRDPVEETYALIVERLESSPSPAAPILSMETVAAAWHEVLAQILQLRVGERLSTGMTSAQLDEFEQLIDDDQDDAAQAWLEENAPHYPQVVDHVMTALVVEAADWFGSGRFRLHGMNQDAR</sequence>
<reference evidence="1 2" key="1">
    <citation type="submission" date="2023-06" db="EMBL/GenBank/DDBJ databases">
        <title>Microbacterium sp. nov., isolated from a waste landfill.</title>
        <authorList>
            <person name="Wen W."/>
        </authorList>
    </citation>
    <scope>NUCLEOTIDE SEQUENCE [LARGE SCALE GENOMIC DNA]</scope>
    <source>
        <strain evidence="1 2">ASV49</strain>
    </source>
</reference>
<accession>A0ABT7MW27</accession>
<proteinExistence type="predicted"/>
<dbReference type="Proteomes" id="UP001235064">
    <property type="component" value="Unassembled WGS sequence"/>
</dbReference>
<protein>
    <submittedName>
        <fullName evidence="1">DUF5663 domain-containing protein</fullName>
    </submittedName>
</protein>
<organism evidence="1 2">
    <name type="scientific">Microbacterium candidum</name>
    <dbReference type="NCBI Taxonomy" id="3041922"/>
    <lineage>
        <taxon>Bacteria</taxon>
        <taxon>Bacillati</taxon>
        <taxon>Actinomycetota</taxon>
        <taxon>Actinomycetes</taxon>
        <taxon>Micrococcales</taxon>
        <taxon>Microbacteriaceae</taxon>
        <taxon>Microbacterium</taxon>
    </lineage>
</organism>
<comment type="caution">
    <text evidence="1">The sequence shown here is derived from an EMBL/GenBank/DDBJ whole genome shotgun (WGS) entry which is preliminary data.</text>
</comment>